<dbReference type="AlphaFoldDB" id="A0A2I4BR34"/>
<keyword evidence="3" id="KW-0687">Ribonucleoprotein</keyword>
<evidence type="ECO:0000256" key="4">
    <source>
        <dbReference type="ARBA" id="ARBA00035707"/>
    </source>
</evidence>
<evidence type="ECO:0000256" key="5">
    <source>
        <dbReference type="ARBA" id="ARBA00035716"/>
    </source>
</evidence>
<dbReference type="GO" id="GO:0005840">
    <property type="term" value="C:ribosome"/>
    <property type="evidence" value="ECO:0007669"/>
    <property type="project" value="UniProtKB-KW"/>
</dbReference>
<dbReference type="InParanoid" id="A0A2I4BR34"/>
<evidence type="ECO:0000256" key="3">
    <source>
        <dbReference type="ARBA" id="ARBA00023274"/>
    </source>
</evidence>
<proteinExistence type="inferred from homology"/>
<dbReference type="InterPro" id="IPR043141">
    <property type="entry name" value="Ribosomal_uL10-like_sf"/>
</dbReference>
<name>A0A2I4BR34_AUSLI</name>
<dbReference type="Pfam" id="PF00466">
    <property type="entry name" value="Ribosomal_L10"/>
    <property type="match status" value="1"/>
</dbReference>
<dbReference type="KEGG" id="alim:106521958"/>
<sequence length="262" mass="29483">MTFVYEKMAATLCVKFLPKHGWLPLIQSVRHSPKAVTRHERPIPFFKKKVLAVTEYIPPPRGFPPGAYPPVKKQDQDSMILDGLDKLHKQRLERVLENCRMIAVVQNNRCSAHDLTLIKYKLFRHGIIVKFFSNRVLFSVLGDSPYRNLLPLFMGLTALLVSKEPKVKEMLSTLKSSPQFTLLGAYVDDTLLSVQGLVRYSKLPSVTMVQGELVSGLTMLTSCTASMLHRHPAHLSALLQQYIKQQSPDSDAEPAAKSEEAT</sequence>
<dbReference type="InterPro" id="IPR047865">
    <property type="entry name" value="Ribosomal_uL10_bac_type"/>
</dbReference>
<comment type="similarity">
    <text evidence="1">Belongs to the universal ribosomal protein uL10 family.</text>
</comment>
<dbReference type="GO" id="GO:1990904">
    <property type="term" value="C:ribonucleoprotein complex"/>
    <property type="evidence" value="ECO:0007669"/>
    <property type="project" value="UniProtKB-KW"/>
</dbReference>
<evidence type="ECO:0000313" key="6">
    <source>
        <dbReference type="Proteomes" id="UP000192220"/>
    </source>
</evidence>
<dbReference type="OrthoDB" id="360689at2759"/>
<dbReference type="PANTHER" id="PTHR11560">
    <property type="entry name" value="39S RIBOSOMAL PROTEIN L10, MITOCHONDRIAL"/>
    <property type="match status" value="1"/>
</dbReference>
<dbReference type="Proteomes" id="UP000192220">
    <property type="component" value="Unplaced"/>
</dbReference>
<dbReference type="RefSeq" id="XP_013870193.1">
    <property type="nucleotide sequence ID" value="XM_014014739.1"/>
</dbReference>
<evidence type="ECO:0000256" key="1">
    <source>
        <dbReference type="ARBA" id="ARBA00008889"/>
    </source>
</evidence>
<protein>
    <recommendedName>
        <fullName evidence="4">Large ribosomal subunit protein uL10m</fullName>
    </recommendedName>
    <alternativeName>
        <fullName evidence="5">39S ribosomal protein L10, mitochondrial</fullName>
    </alternativeName>
</protein>
<dbReference type="STRING" id="52670.A0A2I4BR34"/>
<dbReference type="SUPFAM" id="SSF160369">
    <property type="entry name" value="Ribosomal protein L10-like"/>
    <property type="match status" value="1"/>
</dbReference>
<keyword evidence="6" id="KW-1185">Reference proteome</keyword>
<dbReference type="CTD" id="124995"/>
<keyword evidence="2" id="KW-0689">Ribosomal protein</keyword>
<evidence type="ECO:0000256" key="2">
    <source>
        <dbReference type="ARBA" id="ARBA00022980"/>
    </source>
</evidence>
<evidence type="ECO:0000313" key="7">
    <source>
        <dbReference type="RefSeq" id="XP_013870193.1"/>
    </source>
</evidence>
<dbReference type="InterPro" id="IPR001790">
    <property type="entry name" value="Ribosomal_uL10"/>
</dbReference>
<organism evidence="6 7">
    <name type="scientific">Austrofundulus limnaeus</name>
    <name type="common">Annual killifish</name>
    <dbReference type="NCBI Taxonomy" id="52670"/>
    <lineage>
        <taxon>Eukaryota</taxon>
        <taxon>Metazoa</taxon>
        <taxon>Chordata</taxon>
        <taxon>Craniata</taxon>
        <taxon>Vertebrata</taxon>
        <taxon>Euteleostomi</taxon>
        <taxon>Actinopterygii</taxon>
        <taxon>Neopterygii</taxon>
        <taxon>Teleostei</taxon>
        <taxon>Neoteleostei</taxon>
        <taxon>Acanthomorphata</taxon>
        <taxon>Ovalentaria</taxon>
        <taxon>Atherinomorphae</taxon>
        <taxon>Cyprinodontiformes</taxon>
        <taxon>Rivulidae</taxon>
        <taxon>Austrofundulus</taxon>
    </lineage>
</organism>
<reference evidence="7" key="1">
    <citation type="submission" date="2025-08" db="UniProtKB">
        <authorList>
            <consortium name="RefSeq"/>
        </authorList>
    </citation>
    <scope>IDENTIFICATION</scope>
    <source>
        <strain evidence="7">Quisiro</strain>
        <tissue evidence="7">Liver</tissue>
    </source>
</reference>
<accession>A0A2I4BR34</accession>
<dbReference type="GeneID" id="106521958"/>
<dbReference type="FunCoup" id="A0A2I4BR34">
    <property type="interactions" value="958"/>
</dbReference>
<gene>
    <name evidence="7" type="primary">mrpl10</name>
</gene>
<dbReference type="Gene3D" id="3.30.70.1730">
    <property type="match status" value="1"/>
</dbReference>